<dbReference type="AlphaFoldDB" id="A0A6J7JPF9"/>
<name>A0A6J7JPF9_9ZZZZ</name>
<accession>A0A6J7JPF9</accession>
<sequence>MPLVSPVQVVVVAVPDTGQVLTAAEGSAEEALTR</sequence>
<organism evidence="1">
    <name type="scientific">freshwater metagenome</name>
    <dbReference type="NCBI Taxonomy" id="449393"/>
    <lineage>
        <taxon>unclassified sequences</taxon>
        <taxon>metagenomes</taxon>
        <taxon>ecological metagenomes</taxon>
    </lineage>
</organism>
<evidence type="ECO:0000313" key="1">
    <source>
        <dbReference type="EMBL" id="CAB4945528.1"/>
    </source>
</evidence>
<dbReference type="EMBL" id="CAFBND010000050">
    <property type="protein sequence ID" value="CAB4945528.1"/>
    <property type="molecule type" value="Genomic_DNA"/>
</dbReference>
<protein>
    <submittedName>
        <fullName evidence="1">Unannotated protein</fullName>
    </submittedName>
</protein>
<gene>
    <name evidence="1" type="ORF">UFOPK3752_01332</name>
</gene>
<reference evidence="1" key="1">
    <citation type="submission" date="2020-05" db="EMBL/GenBank/DDBJ databases">
        <authorList>
            <person name="Chiriac C."/>
            <person name="Salcher M."/>
            <person name="Ghai R."/>
            <person name="Kavagutti S V."/>
        </authorList>
    </citation>
    <scope>NUCLEOTIDE SEQUENCE</scope>
</reference>
<proteinExistence type="predicted"/>